<dbReference type="InterPro" id="IPR007325">
    <property type="entry name" value="KFase/CYL"/>
</dbReference>
<dbReference type="KEGG" id="lcre:Pla8534_30770"/>
<sequence>MRFYRTGWYRTVLLVGCCCLPLGCSNGKPAPPQNRSTGEVDADAPDKEPADKKPAELARGEVLSTNDPLAAVWQGAQLIDLTHAFNASTIYWPTAAGFRMTKDSDGITEKGYYYAANSFQAAEHGGTHLDAPIHFRQAGTTADKIPLERLLGEAVVVDLSAECAGDPDYQITVDDLHNWEVQHDQHLVDVIVLLRTGYAKHWPDREKYLGTRQLGPDAVALLHFPGLHPDAAKWLGEHRAVKAVGIDTASIDFGQSTHFQSHITLFQHDIPVFENVDLSDSLPTDGFSVVALPMKIEGGSGGPLRIVAILPPTSDAE</sequence>
<dbReference type="GO" id="GO:0019441">
    <property type="term" value="P:L-tryptophan catabolic process to kynurenine"/>
    <property type="evidence" value="ECO:0007669"/>
    <property type="project" value="InterPro"/>
</dbReference>
<feature type="region of interest" description="Disordered" evidence="1">
    <location>
        <begin position="29"/>
        <end position="53"/>
    </location>
</feature>
<dbReference type="SUPFAM" id="SSF102198">
    <property type="entry name" value="Putative cyclase"/>
    <property type="match status" value="1"/>
</dbReference>
<accession>A0A518DTU0</accession>
<reference evidence="2 3" key="1">
    <citation type="submission" date="2019-02" db="EMBL/GenBank/DDBJ databases">
        <title>Deep-cultivation of Planctomycetes and their phenomic and genomic characterization uncovers novel biology.</title>
        <authorList>
            <person name="Wiegand S."/>
            <person name="Jogler M."/>
            <person name="Boedeker C."/>
            <person name="Pinto D."/>
            <person name="Vollmers J."/>
            <person name="Rivas-Marin E."/>
            <person name="Kohn T."/>
            <person name="Peeters S.H."/>
            <person name="Heuer A."/>
            <person name="Rast P."/>
            <person name="Oberbeckmann S."/>
            <person name="Bunk B."/>
            <person name="Jeske O."/>
            <person name="Meyerdierks A."/>
            <person name="Storesund J.E."/>
            <person name="Kallscheuer N."/>
            <person name="Luecker S."/>
            <person name="Lage O.M."/>
            <person name="Pohl T."/>
            <person name="Merkel B.J."/>
            <person name="Hornburger P."/>
            <person name="Mueller R.-W."/>
            <person name="Bruemmer F."/>
            <person name="Labrenz M."/>
            <person name="Spormann A.M."/>
            <person name="Op den Camp H."/>
            <person name="Overmann J."/>
            <person name="Amann R."/>
            <person name="Jetten M.S.M."/>
            <person name="Mascher T."/>
            <person name="Medema M.H."/>
            <person name="Devos D.P."/>
            <person name="Kaster A.-K."/>
            <person name="Ovreas L."/>
            <person name="Rohde M."/>
            <person name="Galperin M.Y."/>
            <person name="Jogler C."/>
        </authorList>
    </citation>
    <scope>NUCLEOTIDE SEQUENCE [LARGE SCALE GENOMIC DNA]</scope>
    <source>
        <strain evidence="2 3">Pla85_3_4</strain>
    </source>
</reference>
<dbReference type="AlphaFoldDB" id="A0A518DTU0"/>
<dbReference type="PANTHER" id="PTHR31118">
    <property type="entry name" value="CYCLASE-LIKE PROTEIN 2"/>
    <property type="match status" value="1"/>
</dbReference>
<evidence type="ECO:0000313" key="3">
    <source>
        <dbReference type="Proteomes" id="UP000317648"/>
    </source>
</evidence>
<dbReference type="RefSeq" id="WP_145059503.1">
    <property type="nucleotide sequence ID" value="NZ_CP036433.1"/>
</dbReference>
<dbReference type="PANTHER" id="PTHR31118:SF12">
    <property type="entry name" value="CYCLASE-LIKE PROTEIN 2"/>
    <property type="match status" value="1"/>
</dbReference>
<name>A0A518DTU0_9BACT</name>
<evidence type="ECO:0000313" key="2">
    <source>
        <dbReference type="EMBL" id="QDU95262.1"/>
    </source>
</evidence>
<dbReference type="InterPro" id="IPR037175">
    <property type="entry name" value="KFase_sf"/>
</dbReference>
<feature type="compositionally biased region" description="Basic and acidic residues" evidence="1">
    <location>
        <begin position="44"/>
        <end position="53"/>
    </location>
</feature>
<organism evidence="2 3">
    <name type="scientific">Lignipirellula cremea</name>
    <dbReference type="NCBI Taxonomy" id="2528010"/>
    <lineage>
        <taxon>Bacteria</taxon>
        <taxon>Pseudomonadati</taxon>
        <taxon>Planctomycetota</taxon>
        <taxon>Planctomycetia</taxon>
        <taxon>Pirellulales</taxon>
        <taxon>Pirellulaceae</taxon>
        <taxon>Lignipirellula</taxon>
    </lineage>
</organism>
<protein>
    <submittedName>
        <fullName evidence="2">Kynurenine formamidase</fullName>
        <ecNumber evidence="2">3.5.1.9</ecNumber>
    </submittedName>
</protein>
<dbReference type="Proteomes" id="UP000317648">
    <property type="component" value="Chromosome"/>
</dbReference>
<evidence type="ECO:0000256" key="1">
    <source>
        <dbReference type="SAM" id="MobiDB-lite"/>
    </source>
</evidence>
<dbReference type="EC" id="3.5.1.9" evidence="2"/>
<dbReference type="GO" id="GO:0004061">
    <property type="term" value="F:arylformamidase activity"/>
    <property type="evidence" value="ECO:0007669"/>
    <property type="project" value="UniProtKB-EC"/>
</dbReference>
<dbReference type="EMBL" id="CP036433">
    <property type="protein sequence ID" value="QDU95262.1"/>
    <property type="molecule type" value="Genomic_DNA"/>
</dbReference>
<proteinExistence type="predicted"/>
<dbReference type="Gene3D" id="3.50.30.50">
    <property type="entry name" value="Putative cyclase"/>
    <property type="match status" value="1"/>
</dbReference>
<dbReference type="OrthoDB" id="9796085at2"/>
<keyword evidence="2" id="KW-0378">Hydrolase</keyword>
<gene>
    <name evidence="2" type="primary">kynB_1</name>
    <name evidence="2" type="ORF">Pla8534_30770</name>
</gene>
<dbReference type="Pfam" id="PF04199">
    <property type="entry name" value="Cyclase"/>
    <property type="match status" value="1"/>
</dbReference>
<keyword evidence="3" id="KW-1185">Reference proteome</keyword>